<feature type="transmembrane region" description="Helical" evidence="1">
    <location>
        <begin position="6"/>
        <end position="23"/>
    </location>
</feature>
<keyword evidence="1" id="KW-1133">Transmembrane helix</keyword>
<dbReference type="EMBL" id="PFAM01000016">
    <property type="protein sequence ID" value="PIT95989.1"/>
    <property type="molecule type" value="Genomic_DNA"/>
</dbReference>
<evidence type="ECO:0000313" key="2">
    <source>
        <dbReference type="EMBL" id="PIT95989.1"/>
    </source>
</evidence>
<accession>A0A2M6WT57</accession>
<name>A0A2M6WT57_9BACT</name>
<gene>
    <name evidence="2" type="ORF">COT94_02985</name>
</gene>
<dbReference type="Proteomes" id="UP000228533">
    <property type="component" value="Unassembled WGS sequence"/>
</dbReference>
<evidence type="ECO:0000313" key="3">
    <source>
        <dbReference type="Proteomes" id="UP000228533"/>
    </source>
</evidence>
<feature type="transmembrane region" description="Helical" evidence="1">
    <location>
        <begin position="124"/>
        <end position="143"/>
    </location>
</feature>
<dbReference type="InterPro" id="IPR003832">
    <property type="entry name" value="DUF212"/>
</dbReference>
<dbReference type="AlphaFoldDB" id="A0A2M6WT57"/>
<protein>
    <submittedName>
        <fullName evidence="2">Divergent PAP2 family protein</fullName>
    </submittedName>
</protein>
<comment type="caution">
    <text evidence="2">The sequence shown here is derived from an EMBL/GenBank/DDBJ whole genome shotgun (WGS) entry which is preliminary data.</text>
</comment>
<keyword evidence="1" id="KW-0472">Membrane</keyword>
<keyword evidence="1" id="KW-0812">Transmembrane</keyword>
<proteinExistence type="predicted"/>
<organism evidence="2 3">
    <name type="scientific">Candidatus Falkowbacteria bacterium CG10_big_fil_rev_8_21_14_0_10_37_14</name>
    <dbReference type="NCBI Taxonomy" id="1974561"/>
    <lineage>
        <taxon>Bacteria</taxon>
        <taxon>Candidatus Falkowiibacteriota</taxon>
    </lineage>
</organism>
<reference evidence="3" key="1">
    <citation type="submission" date="2017-09" db="EMBL/GenBank/DDBJ databases">
        <title>Depth-based differentiation of microbial function through sediment-hosted aquifers and enrichment of novel symbionts in the deep terrestrial subsurface.</title>
        <authorList>
            <person name="Probst A.J."/>
            <person name="Ladd B."/>
            <person name="Jarett J.K."/>
            <person name="Geller-Mcgrath D.E."/>
            <person name="Sieber C.M.K."/>
            <person name="Emerson J.B."/>
            <person name="Anantharaman K."/>
            <person name="Thomas B.C."/>
            <person name="Malmstrom R."/>
            <person name="Stieglmeier M."/>
            <person name="Klingl A."/>
            <person name="Woyke T."/>
            <person name="Ryan C.M."/>
            <person name="Banfield J.F."/>
        </authorList>
    </citation>
    <scope>NUCLEOTIDE SEQUENCE [LARGE SCALE GENOMIC DNA]</scope>
</reference>
<dbReference type="PANTHER" id="PTHR31446:SF29">
    <property type="entry name" value="ACID PHOSPHATASE_VANADIUM-DEPENDENT HALOPEROXIDASE-RELATED PROTEIN"/>
    <property type="match status" value="1"/>
</dbReference>
<feature type="transmembrane region" description="Helical" evidence="1">
    <location>
        <begin position="35"/>
        <end position="56"/>
    </location>
</feature>
<evidence type="ECO:0000256" key="1">
    <source>
        <dbReference type="SAM" id="Phobius"/>
    </source>
</evidence>
<dbReference type="Pfam" id="PF02681">
    <property type="entry name" value="DUF212"/>
    <property type="match status" value="1"/>
</dbReference>
<sequence length="144" mass="15590">MLLQYILIPLVAAGIAQVSKFFIKSNRTSFTWHAIFAYSGMPSSHAAITISLATAIGLNEGFNSAVFGLAFVFALITIRDAAGLRRQLGRQGKVINNLTKELDEDNLLDDAYPLMTEKIGHTPTQLLVGSMIGLAVAIIGQLIW</sequence>
<dbReference type="PANTHER" id="PTHR31446">
    <property type="entry name" value="ACID PHOSPHATASE/VANADIUM-DEPENDENT HALOPEROXIDASE-RELATED PROTEIN"/>
    <property type="match status" value="1"/>
</dbReference>
<feature type="transmembrane region" description="Helical" evidence="1">
    <location>
        <begin position="62"/>
        <end position="82"/>
    </location>
</feature>